<dbReference type="EMBL" id="JAGETZ010000009">
    <property type="protein sequence ID" value="MBO2011012.1"/>
    <property type="molecule type" value="Genomic_DNA"/>
</dbReference>
<protein>
    <submittedName>
        <fullName evidence="2">Uncharacterized protein</fullName>
    </submittedName>
</protein>
<sequence length="195" mass="22894">MALVLLLGLSTLHFFDASAQPFSTPAHFRKANKKHPIITIDTTFLFESYIDSYTFSDQIMERKGLLLYKPVSLNSYKSFYCVFRLDPNQNTKYKQLEQEAFNNSEAKKSVVKLNLDLELGVADSIPIKSNIDLQPYCGTRYVPHRLKLDLLYLGKIPHRVPLFLDCKGYDRYLKNHHNRNYRIQKLRTFLITKYY</sequence>
<reference evidence="2 3" key="1">
    <citation type="submission" date="2021-03" db="EMBL/GenBank/DDBJ databases">
        <authorList>
            <person name="Kim M.K."/>
        </authorList>
    </citation>
    <scope>NUCLEOTIDE SEQUENCE [LARGE SCALE GENOMIC DNA]</scope>
    <source>
        <strain evidence="2 3">BT442</strain>
    </source>
</reference>
<accession>A0ABS3QIE7</accession>
<comment type="caution">
    <text evidence="2">The sequence shown here is derived from an EMBL/GenBank/DDBJ whole genome shotgun (WGS) entry which is preliminary data.</text>
</comment>
<dbReference type="RefSeq" id="WP_208176708.1">
    <property type="nucleotide sequence ID" value="NZ_JAGETZ010000009.1"/>
</dbReference>
<organism evidence="2 3">
    <name type="scientific">Hymenobacter negativus</name>
    <dbReference type="NCBI Taxonomy" id="2795026"/>
    <lineage>
        <taxon>Bacteria</taxon>
        <taxon>Pseudomonadati</taxon>
        <taxon>Bacteroidota</taxon>
        <taxon>Cytophagia</taxon>
        <taxon>Cytophagales</taxon>
        <taxon>Hymenobacteraceae</taxon>
        <taxon>Hymenobacter</taxon>
    </lineage>
</organism>
<name>A0ABS3QIE7_9BACT</name>
<evidence type="ECO:0000256" key="1">
    <source>
        <dbReference type="SAM" id="SignalP"/>
    </source>
</evidence>
<proteinExistence type="predicted"/>
<gene>
    <name evidence="2" type="ORF">J4E00_18270</name>
</gene>
<dbReference type="Proteomes" id="UP000664369">
    <property type="component" value="Unassembled WGS sequence"/>
</dbReference>
<keyword evidence="1" id="KW-0732">Signal</keyword>
<feature type="signal peptide" evidence="1">
    <location>
        <begin position="1"/>
        <end position="19"/>
    </location>
</feature>
<evidence type="ECO:0000313" key="2">
    <source>
        <dbReference type="EMBL" id="MBO2011012.1"/>
    </source>
</evidence>
<feature type="chain" id="PRO_5046621254" evidence="1">
    <location>
        <begin position="20"/>
        <end position="195"/>
    </location>
</feature>
<keyword evidence="3" id="KW-1185">Reference proteome</keyword>
<evidence type="ECO:0000313" key="3">
    <source>
        <dbReference type="Proteomes" id="UP000664369"/>
    </source>
</evidence>